<proteinExistence type="predicted"/>
<accession>A0AAE1GAA1</accession>
<protein>
    <submittedName>
        <fullName evidence="1">Uncharacterized protein</fullName>
    </submittedName>
</protein>
<sequence>MVQRSSTHYHNTYVTLTNVTLDQFKARLDQFLQDLPDKPHLPHYYFRAPTNSISDWLTINHYLTGGQRLCSPWGIDPSQPRSTALHLVR</sequence>
<dbReference type="EMBL" id="JAWQEG010000490">
    <property type="protein sequence ID" value="KAK3889394.1"/>
    <property type="molecule type" value="Genomic_DNA"/>
</dbReference>
<gene>
    <name evidence="1" type="ORF">Pcinc_006607</name>
</gene>
<dbReference type="AlphaFoldDB" id="A0AAE1GAA1"/>
<evidence type="ECO:0000313" key="1">
    <source>
        <dbReference type="EMBL" id="KAK3889394.1"/>
    </source>
</evidence>
<name>A0AAE1GAA1_PETCI</name>
<comment type="caution">
    <text evidence="1">The sequence shown here is derived from an EMBL/GenBank/DDBJ whole genome shotgun (WGS) entry which is preliminary data.</text>
</comment>
<evidence type="ECO:0000313" key="2">
    <source>
        <dbReference type="Proteomes" id="UP001286313"/>
    </source>
</evidence>
<reference evidence="1" key="1">
    <citation type="submission" date="2023-10" db="EMBL/GenBank/DDBJ databases">
        <title>Genome assemblies of two species of porcelain crab, Petrolisthes cinctipes and Petrolisthes manimaculis (Anomura: Porcellanidae).</title>
        <authorList>
            <person name="Angst P."/>
        </authorList>
    </citation>
    <scope>NUCLEOTIDE SEQUENCE</scope>
    <source>
        <strain evidence="1">PB745_01</strain>
        <tissue evidence="1">Gill</tissue>
    </source>
</reference>
<dbReference type="Proteomes" id="UP001286313">
    <property type="component" value="Unassembled WGS sequence"/>
</dbReference>
<keyword evidence="2" id="KW-1185">Reference proteome</keyword>
<organism evidence="1 2">
    <name type="scientific">Petrolisthes cinctipes</name>
    <name type="common">Flat porcelain crab</name>
    <dbReference type="NCBI Taxonomy" id="88211"/>
    <lineage>
        <taxon>Eukaryota</taxon>
        <taxon>Metazoa</taxon>
        <taxon>Ecdysozoa</taxon>
        <taxon>Arthropoda</taxon>
        <taxon>Crustacea</taxon>
        <taxon>Multicrustacea</taxon>
        <taxon>Malacostraca</taxon>
        <taxon>Eumalacostraca</taxon>
        <taxon>Eucarida</taxon>
        <taxon>Decapoda</taxon>
        <taxon>Pleocyemata</taxon>
        <taxon>Anomura</taxon>
        <taxon>Galatheoidea</taxon>
        <taxon>Porcellanidae</taxon>
        <taxon>Petrolisthes</taxon>
    </lineage>
</organism>